<name>A0ABN2NMC7_9PSEU</name>
<gene>
    <name evidence="6" type="ORF">GCM10009836_65790</name>
</gene>
<keyword evidence="2" id="KW-0813">Transport</keyword>
<dbReference type="InterPro" id="IPR003593">
    <property type="entry name" value="AAA+_ATPase"/>
</dbReference>
<dbReference type="SMART" id="SM00382">
    <property type="entry name" value="AAA"/>
    <property type="match status" value="1"/>
</dbReference>
<protein>
    <submittedName>
        <fullName evidence="6">ABC transporter ATP-binding protein</fullName>
    </submittedName>
</protein>
<dbReference type="RefSeq" id="WP_344426271.1">
    <property type="nucleotide sequence ID" value="NZ_BAAAQK010000028.1"/>
</dbReference>
<dbReference type="SUPFAM" id="SSF52540">
    <property type="entry name" value="P-loop containing nucleoside triphosphate hydrolases"/>
    <property type="match status" value="1"/>
</dbReference>
<keyword evidence="4 6" id="KW-0067">ATP-binding</keyword>
<proteinExistence type="inferred from homology"/>
<dbReference type="PANTHER" id="PTHR43335:SF4">
    <property type="entry name" value="ABC TRANSPORTER, ATP-BINDING PROTEIN"/>
    <property type="match status" value="1"/>
</dbReference>
<dbReference type="Pfam" id="PF00005">
    <property type="entry name" value="ABC_tran"/>
    <property type="match status" value="1"/>
</dbReference>
<evidence type="ECO:0000259" key="5">
    <source>
        <dbReference type="PROSITE" id="PS50893"/>
    </source>
</evidence>
<feature type="domain" description="ABC transporter" evidence="5">
    <location>
        <begin position="21"/>
        <end position="246"/>
    </location>
</feature>
<keyword evidence="3" id="KW-0547">Nucleotide-binding</keyword>
<reference evidence="6 7" key="1">
    <citation type="journal article" date="2019" name="Int. J. Syst. Evol. Microbiol.">
        <title>The Global Catalogue of Microorganisms (GCM) 10K type strain sequencing project: providing services to taxonomists for standard genome sequencing and annotation.</title>
        <authorList>
            <consortium name="The Broad Institute Genomics Platform"/>
            <consortium name="The Broad Institute Genome Sequencing Center for Infectious Disease"/>
            <person name="Wu L."/>
            <person name="Ma J."/>
        </authorList>
    </citation>
    <scope>NUCLEOTIDE SEQUENCE [LARGE SCALE GENOMIC DNA]</scope>
    <source>
        <strain evidence="6 7">JCM 16009</strain>
    </source>
</reference>
<comment type="similarity">
    <text evidence="1">Belongs to the ABC transporter superfamily.</text>
</comment>
<evidence type="ECO:0000256" key="1">
    <source>
        <dbReference type="ARBA" id="ARBA00005417"/>
    </source>
</evidence>
<dbReference type="GO" id="GO:0005524">
    <property type="term" value="F:ATP binding"/>
    <property type="evidence" value="ECO:0007669"/>
    <property type="project" value="UniProtKB-KW"/>
</dbReference>
<evidence type="ECO:0000256" key="4">
    <source>
        <dbReference type="ARBA" id="ARBA00022840"/>
    </source>
</evidence>
<dbReference type="EMBL" id="BAAAQK010000028">
    <property type="protein sequence ID" value="GAA1875361.1"/>
    <property type="molecule type" value="Genomic_DNA"/>
</dbReference>
<organism evidence="6 7">
    <name type="scientific">Pseudonocardia ailaonensis</name>
    <dbReference type="NCBI Taxonomy" id="367279"/>
    <lineage>
        <taxon>Bacteria</taxon>
        <taxon>Bacillati</taxon>
        <taxon>Actinomycetota</taxon>
        <taxon>Actinomycetes</taxon>
        <taxon>Pseudonocardiales</taxon>
        <taxon>Pseudonocardiaceae</taxon>
        <taxon>Pseudonocardia</taxon>
    </lineage>
</organism>
<accession>A0ABN2NMC7</accession>
<dbReference type="InterPro" id="IPR027417">
    <property type="entry name" value="P-loop_NTPase"/>
</dbReference>
<sequence length="311" mass="31283">MTREPDGSAGPVGSAGGRGRLEVSGLVKRFGAVEAVRGLSFTVEPGAVTGFLGPNGSGKTTTLRALLGLVAPTAGSALVEGVPYVALPAPGRVVGAVLEAQGFHPARTARRHLRACAAAIGVDAARVDEVLALVALTEAADRPAGGFSLGMAQRLALATALLGDPRILVLDEPGNGLDPQGIAWLRDFLRRFAAAGKSVLVSSHQLAEIAQTADRLVVIRDGTCVYQGAREGLSGRPGVTVLCADPAALAAALAGRGVLEIDHLPGGGLAIAADPVLVGDTALAAGVAVYGMTERQGDLEAMFLRLTGGAG</sequence>
<comment type="caution">
    <text evidence="6">The sequence shown here is derived from an EMBL/GenBank/DDBJ whole genome shotgun (WGS) entry which is preliminary data.</text>
</comment>
<evidence type="ECO:0000313" key="6">
    <source>
        <dbReference type="EMBL" id="GAA1875361.1"/>
    </source>
</evidence>
<dbReference type="InterPro" id="IPR003439">
    <property type="entry name" value="ABC_transporter-like_ATP-bd"/>
</dbReference>
<evidence type="ECO:0000256" key="2">
    <source>
        <dbReference type="ARBA" id="ARBA00022448"/>
    </source>
</evidence>
<evidence type="ECO:0000256" key="3">
    <source>
        <dbReference type="ARBA" id="ARBA00022741"/>
    </source>
</evidence>
<dbReference type="PROSITE" id="PS50893">
    <property type="entry name" value="ABC_TRANSPORTER_2"/>
    <property type="match status" value="1"/>
</dbReference>
<dbReference type="Gene3D" id="3.40.50.300">
    <property type="entry name" value="P-loop containing nucleotide triphosphate hydrolases"/>
    <property type="match status" value="1"/>
</dbReference>
<dbReference type="Proteomes" id="UP001500449">
    <property type="component" value="Unassembled WGS sequence"/>
</dbReference>
<evidence type="ECO:0000313" key="7">
    <source>
        <dbReference type="Proteomes" id="UP001500449"/>
    </source>
</evidence>
<dbReference type="PANTHER" id="PTHR43335">
    <property type="entry name" value="ABC TRANSPORTER, ATP-BINDING PROTEIN"/>
    <property type="match status" value="1"/>
</dbReference>
<dbReference type="PROSITE" id="PS00211">
    <property type="entry name" value="ABC_TRANSPORTER_1"/>
    <property type="match status" value="1"/>
</dbReference>
<dbReference type="InterPro" id="IPR017871">
    <property type="entry name" value="ABC_transporter-like_CS"/>
</dbReference>
<keyword evidence="7" id="KW-1185">Reference proteome</keyword>